<name>A0A7V5H2M5_CALAY</name>
<dbReference type="SUPFAM" id="SSF49265">
    <property type="entry name" value="Fibronectin type III"/>
    <property type="match status" value="1"/>
</dbReference>
<dbReference type="Proteomes" id="UP000886111">
    <property type="component" value="Unassembled WGS sequence"/>
</dbReference>
<comment type="caution">
    <text evidence="1">The sequence shown here is derived from an EMBL/GenBank/DDBJ whole genome shotgun (WGS) entry which is preliminary data.</text>
</comment>
<reference evidence="1" key="1">
    <citation type="journal article" date="2020" name="mSystems">
        <title>Genome- and Community-Level Interaction Insights into Carbon Utilization and Element Cycling Functions of Hydrothermarchaeota in Hydrothermal Sediment.</title>
        <authorList>
            <person name="Zhou Z."/>
            <person name="Liu Y."/>
            <person name="Xu W."/>
            <person name="Pan J."/>
            <person name="Luo Z.H."/>
            <person name="Li M."/>
        </authorList>
    </citation>
    <scope>NUCLEOTIDE SEQUENCE [LARGE SCALE GENOMIC DNA]</scope>
    <source>
        <strain evidence="1">HyVt-76</strain>
    </source>
</reference>
<dbReference type="InterPro" id="IPR036116">
    <property type="entry name" value="FN3_sf"/>
</dbReference>
<organism evidence="1">
    <name type="scientific">Caldithrix abyssi</name>
    <dbReference type="NCBI Taxonomy" id="187145"/>
    <lineage>
        <taxon>Bacteria</taxon>
        <taxon>Pseudomonadati</taxon>
        <taxon>Calditrichota</taxon>
        <taxon>Calditrichia</taxon>
        <taxon>Calditrichales</taxon>
        <taxon>Calditrichaceae</taxon>
        <taxon>Caldithrix</taxon>
    </lineage>
</organism>
<evidence type="ECO:0008006" key="2">
    <source>
        <dbReference type="Google" id="ProtNLM"/>
    </source>
</evidence>
<dbReference type="InterPro" id="IPR013783">
    <property type="entry name" value="Ig-like_fold"/>
</dbReference>
<dbReference type="AlphaFoldDB" id="A0A7V5H2M5"/>
<accession>A0A7V5H2M5</accession>
<protein>
    <recommendedName>
        <fullName evidence="2">Fibronectin type-III domain-containing protein</fullName>
    </recommendedName>
</protein>
<sequence length="259" mass="30000">MFLIIIFIIFISACQQSTGERVFQPDPVRLVLRPAGADTLPDEPGIDAVPTDEGEINDIQIQWYRHEQINNIVKFIIYRSSEPKGDKNYNKVGEVQANVAGKVDSIYFDTQDLSYNVRYYYYVTAIGKSGKESLPSDTVSYRLLEKATKLTLNGNANVVNQPQMEFKWWIESGNTPDKYILRIERFVSNEFHPLAFIKIIQSTYQSPQTFKLEGEHLKEIFTNGDYRWRIDCVGQENIVNQSFEGSESNWQLFKVKWEN</sequence>
<gene>
    <name evidence="1" type="ORF">ENL21_03105</name>
</gene>
<evidence type="ECO:0000313" key="1">
    <source>
        <dbReference type="EMBL" id="HHE54744.1"/>
    </source>
</evidence>
<proteinExistence type="predicted"/>
<dbReference type="EMBL" id="DRTD01000222">
    <property type="protein sequence ID" value="HHE54744.1"/>
    <property type="molecule type" value="Genomic_DNA"/>
</dbReference>
<dbReference type="Gene3D" id="2.60.40.10">
    <property type="entry name" value="Immunoglobulins"/>
    <property type="match status" value="1"/>
</dbReference>